<organism evidence="3 4">
    <name type="scientific">Achlya hypogyna</name>
    <name type="common">Oomycete</name>
    <name type="synonym">Protoachlya hypogyna</name>
    <dbReference type="NCBI Taxonomy" id="1202772"/>
    <lineage>
        <taxon>Eukaryota</taxon>
        <taxon>Sar</taxon>
        <taxon>Stramenopiles</taxon>
        <taxon>Oomycota</taxon>
        <taxon>Saprolegniomycetes</taxon>
        <taxon>Saprolegniales</taxon>
        <taxon>Achlyaceae</taxon>
        <taxon>Achlya</taxon>
    </lineage>
</organism>
<protein>
    <recommendedName>
        <fullName evidence="2">Rab-GAP TBC domain-containing protein</fullName>
    </recommendedName>
</protein>
<evidence type="ECO:0000256" key="1">
    <source>
        <dbReference type="SAM" id="MobiDB-lite"/>
    </source>
</evidence>
<name>A0A1V9Z617_ACHHY</name>
<sequence>MKLAQLKVAVESGKKDVMTVARSLQGAETVPPQDWRWLWAFLVSAPDTRPAAVGHVPPLPTPALHATVGPLLTTPHQFKLEYMHGLFRVADFVQTWTQDVDTTRRVLRVLVHQLVPDYFTPAMTGLYNDWKFVYGLVHHFDPRICPHLEAHHISLPVLLTSWNYCLFADILPAPVLGQLYTWVLAEAATSKARSKWLVSVGAALLLYLGDALLAVQSAAGLSVIIDHFCRSTLADDATGRAFLNLVFTMHAYVYAPFPPLRLQSPPEDPSPARLFVCMPLDTRASWPPPVRVWPAARGEGLLEGYLAARPQGFADVEASIEKDVPRTFAVPPGPLRRVLVAFAVRCPRIGYCQGMNEIAAVLLVAAELDEARSFWALVYLLEDVLPDYHAHSMAGLHADCALLQTWLARNDPPLAAHLDALGLNMEILCTTWLVTCFVTNAPAAFHDRLLQCVFAASTPLAASRIPVITALAVLLRLSPQLLLEREAGVVLRRLKQFWASLEDPAAADAVLLAARDLWGQLPPAELATARELHLEQVDALFASRSAKKEALRQQKLEPSPIVARRRFGLATLPSPPKSPIRKLGESVRKNLRIPRPSPTEDDDERDVSVQAHLDTTAQLYEDEAIDVSEFAAIQRRILTSWLDALQTPAHVADRIALLQATIEPPVPDAEPEADEPKKAGFRWHKAAKARVTALGARLRPRSKPDEIRPRRASAPRAMSHGLSPTALQLSDISSSYYGGELSEDQRVARKLELISKSLFD</sequence>
<feature type="region of interest" description="Disordered" evidence="1">
    <location>
        <begin position="696"/>
        <end position="724"/>
    </location>
</feature>
<dbReference type="GO" id="GO:0005096">
    <property type="term" value="F:GTPase activator activity"/>
    <property type="evidence" value="ECO:0007669"/>
    <property type="project" value="TreeGrafter"/>
</dbReference>
<dbReference type="SUPFAM" id="SSF47923">
    <property type="entry name" value="Ypt/Rab-GAP domain of gyp1p"/>
    <property type="match status" value="3"/>
</dbReference>
<dbReference type="InterPro" id="IPR000195">
    <property type="entry name" value="Rab-GAP-TBC_dom"/>
</dbReference>
<dbReference type="EMBL" id="JNBR01000411">
    <property type="protein sequence ID" value="OQR93391.1"/>
    <property type="molecule type" value="Genomic_DNA"/>
</dbReference>
<dbReference type="InterPro" id="IPR050302">
    <property type="entry name" value="Rab_GAP_TBC_domain"/>
</dbReference>
<dbReference type="Pfam" id="PF00566">
    <property type="entry name" value="RabGAP-TBC"/>
    <property type="match status" value="2"/>
</dbReference>
<feature type="region of interest" description="Disordered" evidence="1">
    <location>
        <begin position="572"/>
        <end position="607"/>
    </location>
</feature>
<evidence type="ECO:0000259" key="2">
    <source>
        <dbReference type="PROSITE" id="PS50086"/>
    </source>
</evidence>
<reference evidence="3 4" key="1">
    <citation type="journal article" date="2014" name="Genome Biol. Evol.">
        <title>The secreted proteins of Achlya hypogyna and Thraustotheca clavata identify the ancestral oomycete secretome and reveal gene acquisitions by horizontal gene transfer.</title>
        <authorList>
            <person name="Misner I."/>
            <person name="Blouin N."/>
            <person name="Leonard G."/>
            <person name="Richards T.A."/>
            <person name="Lane C.E."/>
        </authorList>
    </citation>
    <scope>NUCLEOTIDE SEQUENCE [LARGE SCALE GENOMIC DNA]</scope>
    <source>
        <strain evidence="3 4">ATCC 48635</strain>
    </source>
</reference>
<dbReference type="InterPro" id="IPR035969">
    <property type="entry name" value="Rab-GAP_TBC_sf"/>
</dbReference>
<dbReference type="Gene3D" id="1.10.472.80">
    <property type="entry name" value="Ypt/Rab-GAP domain of gyp1p, domain 3"/>
    <property type="match status" value="2"/>
</dbReference>
<dbReference type="Gene3D" id="1.10.8.270">
    <property type="entry name" value="putative rabgap domain of human tbc1 domain family member 14 like domains"/>
    <property type="match status" value="1"/>
</dbReference>
<accession>A0A1V9Z617</accession>
<comment type="caution">
    <text evidence="3">The sequence shown here is derived from an EMBL/GenBank/DDBJ whole genome shotgun (WGS) entry which is preliminary data.</text>
</comment>
<gene>
    <name evidence="3" type="ORF">ACHHYP_02574</name>
</gene>
<dbReference type="SMART" id="SM00164">
    <property type="entry name" value="TBC"/>
    <property type="match status" value="1"/>
</dbReference>
<dbReference type="Proteomes" id="UP000243579">
    <property type="component" value="Unassembled WGS sequence"/>
</dbReference>
<keyword evidence="4" id="KW-1185">Reference proteome</keyword>
<dbReference type="PANTHER" id="PTHR47219">
    <property type="entry name" value="RAB GTPASE-ACTIVATING PROTEIN 1-LIKE"/>
    <property type="match status" value="1"/>
</dbReference>
<evidence type="ECO:0000313" key="4">
    <source>
        <dbReference type="Proteomes" id="UP000243579"/>
    </source>
</evidence>
<dbReference type="STRING" id="1202772.A0A1V9Z617"/>
<dbReference type="AlphaFoldDB" id="A0A1V9Z617"/>
<dbReference type="PANTHER" id="PTHR47219:SF20">
    <property type="entry name" value="TBC1 DOMAIN FAMILY MEMBER 2B"/>
    <property type="match status" value="1"/>
</dbReference>
<evidence type="ECO:0000313" key="3">
    <source>
        <dbReference type="EMBL" id="OQR93391.1"/>
    </source>
</evidence>
<dbReference type="OrthoDB" id="294251at2759"/>
<proteinExistence type="predicted"/>
<dbReference type="GO" id="GO:0031267">
    <property type="term" value="F:small GTPase binding"/>
    <property type="evidence" value="ECO:0007669"/>
    <property type="project" value="TreeGrafter"/>
</dbReference>
<feature type="domain" description="Rab-GAP TBC" evidence="2">
    <location>
        <begin position="283"/>
        <end position="457"/>
    </location>
</feature>
<dbReference type="PROSITE" id="PS50086">
    <property type="entry name" value="TBC_RABGAP"/>
    <property type="match status" value="1"/>
</dbReference>